<reference evidence="2" key="1">
    <citation type="submission" date="2022-11" db="UniProtKB">
        <authorList>
            <consortium name="WormBaseParasite"/>
        </authorList>
    </citation>
    <scope>IDENTIFICATION</scope>
</reference>
<name>A0AC34FFL0_9BILA</name>
<dbReference type="WBParaSite" id="ES5_v2.g15600.t1">
    <property type="protein sequence ID" value="ES5_v2.g15600.t1"/>
    <property type="gene ID" value="ES5_v2.g15600"/>
</dbReference>
<organism evidence="1 2">
    <name type="scientific">Panagrolaimus sp. ES5</name>
    <dbReference type="NCBI Taxonomy" id="591445"/>
    <lineage>
        <taxon>Eukaryota</taxon>
        <taxon>Metazoa</taxon>
        <taxon>Ecdysozoa</taxon>
        <taxon>Nematoda</taxon>
        <taxon>Chromadorea</taxon>
        <taxon>Rhabditida</taxon>
        <taxon>Tylenchina</taxon>
        <taxon>Panagrolaimomorpha</taxon>
        <taxon>Panagrolaimoidea</taxon>
        <taxon>Panagrolaimidae</taxon>
        <taxon>Panagrolaimus</taxon>
    </lineage>
</organism>
<sequence length="620" mass="70539">MNQAEFADKYRRISTEKRIAYPVKDVEVSITPVTVPKILFLKFLSFFPFLTWMPKYKIADNLFNDVIAGITVGIMAVPQGMAYSQLANVDPVYGLYSSFFTPLFYFFFGVFAVASMMVGNVVTTLIQDKQQLTTSIGNVTTVYTRYYSNIVPFEVTPVSLISTLTFTVSLYQIAMAVLRLSFLTSFMSDQLMIGDTIMALPESNLFTLGMSAFGLCFLFITREYFNPWFARYSRIPIPFELLLVIAMTFSSYFFNFSEMHNVPIVKHIPEGIPLPSFPDFRLIPYIWMDALTLSIICYMFVISMAKLFAKKHRYKIDANQELYAIGFSSLLSSFFPVYPAGGSLSRSSVCEMSGAKSQIYVIFTTLLLLIVILWLGPLLEPLPMCILACIVIISLKGLFMQFSQLKRLWRVSKYDFIIWIISCGTTFLSDPSIGLIISFAFVLFSVVLREQWPRVQKLYTTPNYDAFKDGQVYQGLTPLGKGVVILKFESALHFANCEQFKEKIFEVVEDSDFHSVVVEKPRRLSMADEEVIRLQGMNQYKRRLIIIDCSAICFIDTMGAEIMCEARKFAAESCTDLVYADIPEPVLDVLLLKDFKDFLPMDALYPNVREALKAAGIDRL</sequence>
<evidence type="ECO:0000313" key="1">
    <source>
        <dbReference type="Proteomes" id="UP000887579"/>
    </source>
</evidence>
<proteinExistence type="predicted"/>
<accession>A0AC34FFL0</accession>
<evidence type="ECO:0000313" key="2">
    <source>
        <dbReference type="WBParaSite" id="ES5_v2.g15600.t1"/>
    </source>
</evidence>
<protein>
    <submittedName>
        <fullName evidence="2">STAS domain-containing protein</fullName>
    </submittedName>
</protein>
<dbReference type="Proteomes" id="UP000887579">
    <property type="component" value="Unplaced"/>
</dbReference>